<accession>A0ABV0GKT1</accession>
<dbReference type="Proteomes" id="UP001462640">
    <property type="component" value="Unassembled WGS sequence"/>
</dbReference>
<dbReference type="RefSeq" id="WP_347613134.1">
    <property type="nucleotide sequence ID" value="NZ_JBDPZC010000016.1"/>
</dbReference>
<dbReference type="Gene3D" id="3.30.70.60">
    <property type="match status" value="1"/>
</dbReference>
<organism evidence="1 2">
    <name type="scientific">Roseateles flavus</name>
    <dbReference type="NCBI Taxonomy" id="3149041"/>
    <lineage>
        <taxon>Bacteria</taxon>
        <taxon>Pseudomonadati</taxon>
        <taxon>Pseudomonadota</taxon>
        <taxon>Betaproteobacteria</taxon>
        <taxon>Burkholderiales</taxon>
        <taxon>Sphaerotilaceae</taxon>
        <taxon>Roseateles</taxon>
    </lineage>
</organism>
<evidence type="ECO:0000313" key="1">
    <source>
        <dbReference type="EMBL" id="MEO3715591.1"/>
    </source>
</evidence>
<name>A0ABV0GKT1_9BURK</name>
<evidence type="ECO:0000313" key="2">
    <source>
        <dbReference type="Proteomes" id="UP001462640"/>
    </source>
</evidence>
<dbReference type="EMBL" id="JBDPZC010000016">
    <property type="protein sequence ID" value="MEO3715591.1"/>
    <property type="molecule type" value="Genomic_DNA"/>
</dbReference>
<protein>
    <submittedName>
        <fullName evidence="1">Uncharacterized protein</fullName>
    </submittedName>
</protein>
<dbReference type="InterPro" id="IPR014717">
    <property type="entry name" value="Transl_elong_EF1B/ribsomal_bS6"/>
</dbReference>
<keyword evidence="2" id="KW-1185">Reference proteome</keyword>
<reference evidence="1 2" key="1">
    <citation type="submission" date="2024-05" db="EMBL/GenBank/DDBJ databases">
        <title>Roseateles sp. 2.12 16S ribosomal RNA gene Genome sequencing and assembly.</title>
        <authorList>
            <person name="Woo H."/>
        </authorList>
    </citation>
    <scope>NUCLEOTIDE SEQUENCE [LARGE SCALE GENOMIC DNA]</scope>
    <source>
        <strain evidence="1 2">2.12</strain>
    </source>
</reference>
<proteinExistence type="predicted"/>
<gene>
    <name evidence="1" type="ORF">ABDJ40_22690</name>
</gene>
<comment type="caution">
    <text evidence="1">The sequence shown here is derived from an EMBL/GenBank/DDBJ whole genome shotgun (WGS) entry which is preliminary data.</text>
</comment>
<sequence length="127" mass="13712">MTAAPLSIPLPAPMQAPKTVLADEQDIPRLLARMQRTAVDAGLGWPKADYKVNAASAELPSSLEVKCSFKGPYPAIRRFVTGMLMDEPALTLREFNLSRSSADGADVEARVTVLVYLQAGTGRGRLR</sequence>